<evidence type="ECO:0008006" key="5">
    <source>
        <dbReference type="Google" id="ProtNLM"/>
    </source>
</evidence>
<feature type="compositionally biased region" description="Low complexity" evidence="1">
    <location>
        <begin position="239"/>
        <end position="267"/>
    </location>
</feature>
<evidence type="ECO:0000256" key="1">
    <source>
        <dbReference type="SAM" id="MobiDB-lite"/>
    </source>
</evidence>
<comment type="caution">
    <text evidence="3">The sequence shown here is derived from an EMBL/GenBank/DDBJ whole genome shotgun (WGS) entry which is preliminary data.</text>
</comment>
<keyword evidence="2" id="KW-0812">Transmembrane</keyword>
<feature type="transmembrane region" description="Helical" evidence="2">
    <location>
        <begin position="61"/>
        <end position="82"/>
    </location>
</feature>
<evidence type="ECO:0000256" key="2">
    <source>
        <dbReference type="SAM" id="Phobius"/>
    </source>
</evidence>
<protein>
    <recommendedName>
        <fullName evidence="5">Fimbrial assembly family protein</fullName>
    </recommendedName>
</protein>
<feature type="region of interest" description="Disordered" evidence="1">
    <location>
        <begin position="236"/>
        <end position="267"/>
    </location>
</feature>
<dbReference type="Proteomes" id="UP000033934">
    <property type="component" value="Unassembled WGS sequence"/>
</dbReference>
<reference evidence="3 4" key="1">
    <citation type="journal article" date="2015" name="Nature">
        <title>rRNA introns, odd ribosomes, and small enigmatic genomes across a large radiation of phyla.</title>
        <authorList>
            <person name="Brown C.T."/>
            <person name="Hug L.A."/>
            <person name="Thomas B.C."/>
            <person name="Sharon I."/>
            <person name="Castelle C.J."/>
            <person name="Singh A."/>
            <person name="Wilkins M.J."/>
            <person name="Williams K.H."/>
            <person name="Banfield J.F."/>
        </authorList>
    </citation>
    <scope>NUCLEOTIDE SEQUENCE [LARGE SCALE GENOMIC DNA]</scope>
</reference>
<evidence type="ECO:0000313" key="3">
    <source>
        <dbReference type="EMBL" id="KKQ87572.1"/>
    </source>
</evidence>
<keyword evidence="2" id="KW-1133">Transmembrane helix</keyword>
<sequence length="267" mass="29044">MFGHKSNQNNLATPPPPPANPINHGMASPSLSSSLDFTSQAHPSGPQQLTSVRIKEPFGKIFIIFTTITLIAVLAGTGYLFFSKKKIESEIVGLTAQKATLMAEYSKPQNTTLISSSQDIVNRLKDFDKILNKRIEWIKILKEFNRETLKNTVYTDVSMSADGTMQLTGQTPDDNTFAKVFRAWESSEIIKSITVSSFAKQESTEGLSSTSALGIPNYINFSLSLSLKPELIYPNTSKTNAQTPASTAAPAQTQNSATPSSNTNSTK</sequence>
<gene>
    <name evidence="3" type="ORF">UT11_C0050G0003</name>
</gene>
<evidence type="ECO:0000313" key="4">
    <source>
        <dbReference type="Proteomes" id="UP000033934"/>
    </source>
</evidence>
<dbReference type="EMBL" id="LBVO01000050">
    <property type="protein sequence ID" value="KKQ87572.1"/>
    <property type="molecule type" value="Genomic_DNA"/>
</dbReference>
<keyword evidence="2" id="KW-0472">Membrane</keyword>
<dbReference type="AlphaFoldDB" id="A0A0G0L992"/>
<name>A0A0G0L992_9BACT</name>
<organism evidence="3 4">
    <name type="scientific">Berkelbacteria bacterium GW2011_GWA2_38_9</name>
    <dbReference type="NCBI Taxonomy" id="1618334"/>
    <lineage>
        <taxon>Bacteria</taxon>
        <taxon>Candidatus Berkelbacteria</taxon>
    </lineage>
</organism>
<proteinExistence type="predicted"/>
<feature type="region of interest" description="Disordered" evidence="1">
    <location>
        <begin position="1"/>
        <end position="48"/>
    </location>
</feature>
<feature type="compositionally biased region" description="Polar residues" evidence="1">
    <location>
        <begin position="36"/>
        <end position="48"/>
    </location>
</feature>
<accession>A0A0G0L992</accession>